<sequence>MIAIGSFCKVIPMETKFYVALLVGFLIYIGAVSGLYLVYKPNIDHQKKKRKEMKEARRKAIELAREAKKFKEEHQEPGSESSIPPDQPKE</sequence>
<dbReference type="AlphaFoldDB" id="A0A1G8FXX1"/>
<proteinExistence type="predicted"/>
<evidence type="ECO:0000256" key="2">
    <source>
        <dbReference type="SAM" id="Phobius"/>
    </source>
</evidence>
<name>A0A1G8FXX1_9CLOT</name>
<keyword evidence="2" id="KW-0472">Membrane</keyword>
<organism evidence="3 4">
    <name type="scientific">Proteiniclasticum ruminis</name>
    <dbReference type="NCBI Taxonomy" id="398199"/>
    <lineage>
        <taxon>Bacteria</taxon>
        <taxon>Bacillati</taxon>
        <taxon>Bacillota</taxon>
        <taxon>Clostridia</taxon>
        <taxon>Eubacteriales</taxon>
        <taxon>Clostridiaceae</taxon>
        <taxon>Proteiniclasticum</taxon>
    </lineage>
</organism>
<feature type="transmembrane region" description="Helical" evidence="2">
    <location>
        <begin position="17"/>
        <end position="39"/>
    </location>
</feature>
<dbReference type="Proteomes" id="UP000183255">
    <property type="component" value="Unassembled WGS sequence"/>
</dbReference>
<keyword evidence="2" id="KW-0812">Transmembrane</keyword>
<gene>
    <name evidence="3" type="ORF">SAMN05421804_10173</name>
</gene>
<dbReference type="EMBL" id="FNDZ01000001">
    <property type="protein sequence ID" value="SDH86826.1"/>
    <property type="molecule type" value="Genomic_DNA"/>
</dbReference>
<protein>
    <submittedName>
        <fullName evidence="3">Uncharacterized protein</fullName>
    </submittedName>
</protein>
<keyword evidence="2" id="KW-1133">Transmembrane helix</keyword>
<evidence type="ECO:0000313" key="4">
    <source>
        <dbReference type="Proteomes" id="UP000183255"/>
    </source>
</evidence>
<evidence type="ECO:0000256" key="1">
    <source>
        <dbReference type="SAM" id="MobiDB-lite"/>
    </source>
</evidence>
<evidence type="ECO:0000313" key="3">
    <source>
        <dbReference type="EMBL" id="SDH86826.1"/>
    </source>
</evidence>
<reference evidence="3 4" key="1">
    <citation type="submission" date="2016-10" db="EMBL/GenBank/DDBJ databases">
        <authorList>
            <person name="de Groot N.N."/>
        </authorList>
    </citation>
    <scope>NUCLEOTIDE SEQUENCE [LARGE SCALE GENOMIC DNA]</scope>
    <source>
        <strain evidence="3 4">CGMCC 1.5058</strain>
    </source>
</reference>
<feature type="region of interest" description="Disordered" evidence="1">
    <location>
        <begin position="67"/>
        <end position="90"/>
    </location>
</feature>
<feature type="compositionally biased region" description="Basic and acidic residues" evidence="1">
    <location>
        <begin position="67"/>
        <end position="77"/>
    </location>
</feature>
<accession>A0A1G8FXX1</accession>